<protein>
    <recommendedName>
        <fullName evidence="2">Secretion system C-terminal sorting domain-containing protein</fullName>
    </recommendedName>
</protein>
<dbReference type="OrthoDB" id="976481at2"/>
<sequence length="312" mass="35323">MKNYTTIFLLLFAAFISSCTMNDENEFSHFESSYFRHEVVVEDTLYFFGAAAHTDYKIGKNGVIHFNSGTLDFCNFKIEAGGKLDFHGDTNIHNTSIIADGEEYFCISVPNINVSINGIKINTSETGCFDDKDLPVELISLTSEKKEENILIKWSTASEENSAYFGVERSYDQKNWEEISQVKAAGNSQVRVDYSFLDDEIGQVNQVVYHRLRQVDFDGQFTYYGPVAVKMGEQNDAQVTMYPNPVVYAEPLNIVSNFSDMTVKIYDNTGRVFLDRSYNNNYASIPMDYGKGMLMIEVTSGSQKIVEKVIVK</sequence>
<dbReference type="AlphaFoldDB" id="A0A1S1YUA4"/>
<keyword evidence="1" id="KW-0732">Signal</keyword>
<gene>
    <name evidence="3" type="ORF">NH26_23855</name>
</gene>
<dbReference type="RefSeq" id="WP_044217170.1">
    <property type="nucleotide sequence ID" value="NZ_JRYR02000002.1"/>
</dbReference>
<comment type="caution">
    <text evidence="3">The sequence shown here is derived from an EMBL/GenBank/DDBJ whole genome shotgun (WGS) entry which is preliminary data.</text>
</comment>
<dbReference type="NCBIfam" id="TIGR04183">
    <property type="entry name" value="Por_Secre_tail"/>
    <property type="match status" value="1"/>
</dbReference>
<evidence type="ECO:0000256" key="1">
    <source>
        <dbReference type="SAM" id="SignalP"/>
    </source>
</evidence>
<feature type="chain" id="PRO_5010174836" description="Secretion system C-terminal sorting domain-containing protein" evidence="1">
    <location>
        <begin position="23"/>
        <end position="312"/>
    </location>
</feature>
<evidence type="ECO:0000313" key="4">
    <source>
        <dbReference type="Proteomes" id="UP000179797"/>
    </source>
</evidence>
<dbReference type="EMBL" id="JRYR02000002">
    <property type="protein sequence ID" value="OHX64609.1"/>
    <property type="molecule type" value="Genomic_DNA"/>
</dbReference>
<accession>A0A1S1YUA4</accession>
<keyword evidence="4" id="KW-1185">Reference proteome</keyword>
<feature type="domain" description="Secretion system C-terminal sorting" evidence="2">
    <location>
        <begin position="241"/>
        <end position="311"/>
    </location>
</feature>
<evidence type="ECO:0000259" key="2">
    <source>
        <dbReference type="Pfam" id="PF18962"/>
    </source>
</evidence>
<dbReference type="Pfam" id="PF18962">
    <property type="entry name" value="Por_Secre_tail"/>
    <property type="match status" value="1"/>
</dbReference>
<proteinExistence type="predicted"/>
<dbReference type="STRING" id="915059.NH26_23855"/>
<name>A0A1S1YUA4_FLAPC</name>
<dbReference type="Proteomes" id="UP000179797">
    <property type="component" value="Unassembled WGS sequence"/>
</dbReference>
<dbReference type="InterPro" id="IPR026444">
    <property type="entry name" value="Secre_tail"/>
</dbReference>
<dbReference type="PROSITE" id="PS51257">
    <property type="entry name" value="PROKAR_LIPOPROTEIN"/>
    <property type="match status" value="1"/>
</dbReference>
<organism evidence="3 4">
    <name type="scientific">Flammeovirga pacifica</name>
    <dbReference type="NCBI Taxonomy" id="915059"/>
    <lineage>
        <taxon>Bacteria</taxon>
        <taxon>Pseudomonadati</taxon>
        <taxon>Bacteroidota</taxon>
        <taxon>Cytophagia</taxon>
        <taxon>Cytophagales</taxon>
        <taxon>Flammeovirgaceae</taxon>
        <taxon>Flammeovirga</taxon>
    </lineage>
</organism>
<evidence type="ECO:0000313" key="3">
    <source>
        <dbReference type="EMBL" id="OHX64609.1"/>
    </source>
</evidence>
<reference evidence="3 4" key="1">
    <citation type="journal article" date="2012" name="Int. J. Syst. Evol. Microbiol.">
        <title>Flammeovirga pacifica sp. nov., isolated from deep-sea sediment.</title>
        <authorList>
            <person name="Xu H."/>
            <person name="Fu Y."/>
            <person name="Yang N."/>
            <person name="Ding Z."/>
            <person name="Lai Q."/>
            <person name="Zeng R."/>
        </authorList>
    </citation>
    <scope>NUCLEOTIDE SEQUENCE [LARGE SCALE GENOMIC DNA]</scope>
    <source>
        <strain evidence="4">DSM 24597 / LMG 26175 / WPAGA1</strain>
    </source>
</reference>
<feature type="signal peptide" evidence="1">
    <location>
        <begin position="1"/>
        <end position="22"/>
    </location>
</feature>